<keyword evidence="3" id="KW-1015">Disulfide bond</keyword>
<dbReference type="InterPro" id="IPR017937">
    <property type="entry name" value="Thioredoxin_CS"/>
</dbReference>
<feature type="domain" description="Thioredoxin" evidence="5">
    <location>
        <begin position="85"/>
        <end position="245"/>
    </location>
</feature>
<evidence type="ECO:0000313" key="7">
    <source>
        <dbReference type="Proteomes" id="UP000703661"/>
    </source>
</evidence>
<evidence type="ECO:0000313" key="6">
    <source>
        <dbReference type="EMBL" id="KAG0007207.1"/>
    </source>
</evidence>
<keyword evidence="4" id="KW-0676">Redox-active center</keyword>
<dbReference type="CDD" id="cd02966">
    <property type="entry name" value="TlpA_like_family"/>
    <property type="match status" value="1"/>
</dbReference>
<dbReference type="Gene3D" id="3.40.30.10">
    <property type="entry name" value="Glutaredoxin"/>
    <property type="match status" value="1"/>
</dbReference>
<protein>
    <recommendedName>
        <fullName evidence="5">Thioredoxin domain-containing protein</fullName>
    </recommendedName>
</protein>
<dbReference type="InterPro" id="IPR013766">
    <property type="entry name" value="Thioredoxin_domain"/>
</dbReference>
<name>A0A9P6SW21_9FUNG</name>
<dbReference type="SUPFAM" id="SSF52833">
    <property type="entry name" value="Thioredoxin-like"/>
    <property type="match status" value="1"/>
</dbReference>
<dbReference type="PANTHER" id="PTHR42852:SF6">
    <property type="entry name" value="THIOL:DISULFIDE INTERCHANGE PROTEIN DSBE"/>
    <property type="match status" value="1"/>
</dbReference>
<organism evidence="6 7">
    <name type="scientific">Entomortierella chlamydospora</name>
    <dbReference type="NCBI Taxonomy" id="101097"/>
    <lineage>
        <taxon>Eukaryota</taxon>
        <taxon>Fungi</taxon>
        <taxon>Fungi incertae sedis</taxon>
        <taxon>Mucoromycota</taxon>
        <taxon>Mortierellomycotina</taxon>
        <taxon>Mortierellomycetes</taxon>
        <taxon>Mortierellales</taxon>
        <taxon>Mortierellaceae</taxon>
        <taxon>Entomortierella</taxon>
    </lineage>
</organism>
<dbReference type="AlphaFoldDB" id="A0A9P6SW21"/>
<dbReference type="InterPro" id="IPR036249">
    <property type="entry name" value="Thioredoxin-like_sf"/>
</dbReference>
<proteinExistence type="predicted"/>
<evidence type="ECO:0000256" key="4">
    <source>
        <dbReference type="ARBA" id="ARBA00023284"/>
    </source>
</evidence>
<keyword evidence="2" id="KW-0201">Cytochrome c-type biogenesis</keyword>
<dbReference type="InterPro" id="IPR050553">
    <property type="entry name" value="Thioredoxin_ResA/DsbE_sf"/>
</dbReference>
<dbReference type="Pfam" id="PF00085">
    <property type="entry name" value="Thioredoxin"/>
    <property type="match status" value="1"/>
</dbReference>
<keyword evidence="7" id="KW-1185">Reference proteome</keyword>
<dbReference type="PROSITE" id="PS00194">
    <property type="entry name" value="THIOREDOXIN_1"/>
    <property type="match status" value="1"/>
</dbReference>
<sequence length="251" mass="28130">MAQNPPLTHAEKLLVEAYTNILNDPFEDKYEDKWEDGPFDRAIDEFKARAQEIGFSDPFQLLSRYKILSYEAIRTQLKNGPSPCFRPGWESPFLGATVDLTSVLAKCEHLSGPEFDSNHRIVVLDFWASWCGPCVQSGPEISNLADEFAGRVAVVGINNESIFGVTKPPEVELLQEFLNENRDGFRYTIYIDNAEGYAKETVYNPTGYRGIPCAILLVDGVVRYVGPPQENLRPALEKVLKAAEITAAHEE</sequence>
<dbReference type="PANTHER" id="PTHR42852">
    <property type="entry name" value="THIOL:DISULFIDE INTERCHANGE PROTEIN DSBE"/>
    <property type="match status" value="1"/>
</dbReference>
<accession>A0A9P6SW21</accession>
<dbReference type="Proteomes" id="UP000703661">
    <property type="component" value="Unassembled WGS sequence"/>
</dbReference>
<evidence type="ECO:0000256" key="2">
    <source>
        <dbReference type="ARBA" id="ARBA00022748"/>
    </source>
</evidence>
<dbReference type="GO" id="GO:0017004">
    <property type="term" value="P:cytochrome complex assembly"/>
    <property type="evidence" value="ECO:0007669"/>
    <property type="project" value="UniProtKB-KW"/>
</dbReference>
<gene>
    <name evidence="6" type="ORF">BGZ80_004945</name>
</gene>
<comment type="caution">
    <text evidence="6">The sequence shown here is derived from an EMBL/GenBank/DDBJ whole genome shotgun (WGS) entry which is preliminary data.</text>
</comment>
<evidence type="ECO:0000256" key="3">
    <source>
        <dbReference type="ARBA" id="ARBA00023157"/>
    </source>
</evidence>
<evidence type="ECO:0000256" key="1">
    <source>
        <dbReference type="ARBA" id="ARBA00004196"/>
    </source>
</evidence>
<evidence type="ECO:0000259" key="5">
    <source>
        <dbReference type="PROSITE" id="PS51352"/>
    </source>
</evidence>
<reference evidence="6" key="1">
    <citation type="journal article" date="2020" name="Fungal Divers.">
        <title>Resolving the Mortierellaceae phylogeny through synthesis of multi-gene phylogenetics and phylogenomics.</title>
        <authorList>
            <person name="Vandepol N."/>
            <person name="Liber J."/>
            <person name="Desiro A."/>
            <person name="Na H."/>
            <person name="Kennedy M."/>
            <person name="Barry K."/>
            <person name="Grigoriev I.V."/>
            <person name="Miller A.N."/>
            <person name="O'Donnell K."/>
            <person name="Stajich J.E."/>
            <person name="Bonito G."/>
        </authorList>
    </citation>
    <scope>NUCLEOTIDE SEQUENCE</scope>
    <source>
        <strain evidence="6">NRRL 2769</strain>
    </source>
</reference>
<dbReference type="EMBL" id="JAAAID010002471">
    <property type="protein sequence ID" value="KAG0007207.1"/>
    <property type="molecule type" value="Genomic_DNA"/>
</dbReference>
<comment type="subcellular location">
    <subcellularLocation>
        <location evidence="1">Cell envelope</location>
    </subcellularLocation>
</comment>
<dbReference type="PROSITE" id="PS51352">
    <property type="entry name" value="THIOREDOXIN_2"/>
    <property type="match status" value="1"/>
</dbReference>